<sequence>MTTAPVTVPVSAPVSGSNVHDSVPNEPMASAEAGCSNESLPVVLRSSRVVHKPSYLNRYYCNNTYASSCLYPVE</sequence>
<evidence type="ECO:0000256" key="1">
    <source>
        <dbReference type="SAM" id="MobiDB-lite"/>
    </source>
</evidence>
<dbReference type="EMBL" id="JBBPBN010000006">
    <property type="protein sequence ID" value="KAK9035446.1"/>
    <property type="molecule type" value="Genomic_DNA"/>
</dbReference>
<evidence type="ECO:0000313" key="3">
    <source>
        <dbReference type="Proteomes" id="UP001396334"/>
    </source>
</evidence>
<organism evidence="2 3">
    <name type="scientific">Hibiscus sabdariffa</name>
    <name type="common">roselle</name>
    <dbReference type="NCBI Taxonomy" id="183260"/>
    <lineage>
        <taxon>Eukaryota</taxon>
        <taxon>Viridiplantae</taxon>
        <taxon>Streptophyta</taxon>
        <taxon>Embryophyta</taxon>
        <taxon>Tracheophyta</taxon>
        <taxon>Spermatophyta</taxon>
        <taxon>Magnoliopsida</taxon>
        <taxon>eudicotyledons</taxon>
        <taxon>Gunneridae</taxon>
        <taxon>Pentapetalae</taxon>
        <taxon>rosids</taxon>
        <taxon>malvids</taxon>
        <taxon>Malvales</taxon>
        <taxon>Malvaceae</taxon>
        <taxon>Malvoideae</taxon>
        <taxon>Hibiscus</taxon>
    </lineage>
</organism>
<proteinExistence type="predicted"/>
<name>A0ABR2TD88_9ROSI</name>
<comment type="caution">
    <text evidence="2">The sequence shown here is derived from an EMBL/GenBank/DDBJ whole genome shotgun (WGS) entry which is preliminary data.</text>
</comment>
<feature type="region of interest" description="Disordered" evidence="1">
    <location>
        <begin position="1"/>
        <end position="33"/>
    </location>
</feature>
<protein>
    <submittedName>
        <fullName evidence="2">Uncharacterized protein</fullName>
    </submittedName>
</protein>
<dbReference type="Proteomes" id="UP001396334">
    <property type="component" value="Unassembled WGS sequence"/>
</dbReference>
<reference evidence="2 3" key="1">
    <citation type="journal article" date="2024" name="G3 (Bethesda)">
        <title>Genome assembly of Hibiscus sabdariffa L. provides insights into metabolisms of medicinal natural products.</title>
        <authorList>
            <person name="Kim T."/>
        </authorList>
    </citation>
    <scope>NUCLEOTIDE SEQUENCE [LARGE SCALE GENOMIC DNA]</scope>
    <source>
        <strain evidence="2">TK-2024</strain>
        <tissue evidence="2">Old leaves</tissue>
    </source>
</reference>
<feature type="compositionally biased region" description="Low complexity" evidence="1">
    <location>
        <begin position="1"/>
        <end position="15"/>
    </location>
</feature>
<evidence type="ECO:0000313" key="2">
    <source>
        <dbReference type="EMBL" id="KAK9035446.1"/>
    </source>
</evidence>
<keyword evidence="3" id="KW-1185">Reference proteome</keyword>
<gene>
    <name evidence="2" type="ORF">V6N11_077486</name>
</gene>
<accession>A0ABR2TD88</accession>